<comment type="caution">
    <text evidence="1">The sequence shown here is derived from an EMBL/GenBank/DDBJ whole genome shotgun (WGS) entry which is preliminary data.</text>
</comment>
<dbReference type="RefSeq" id="WP_116615725.1">
    <property type="nucleotide sequence ID" value="NZ_QENY01000002.1"/>
</dbReference>
<dbReference type="Proteomes" id="UP000245870">
    <property type="component" value="Unassembled WGS sequence"/>
</dbReference>
<organism evidence="1 2">
    <name type="scientific">Hallella colorans</name>
    <dbReference type="NCBI Taxonomy" id="1703337"/>
    <lineage>
        <taxon>Bacteria</taxon>
        <taxon>Pseudomonadati</taxon>
        <taxon>Bacteroidota</taxon>
        <taxon>Bacteroidia</taxon>
        <taxon>Bacteroidales</taxon>
        <taxon>Prevotellaceae</taxon>
        <taxon>Hallella</taxon>
    </lineage>
</organism>
<sequence length="377" mass="42966">MKVLFVVQGEGRGHLTQALTLEKMLNRHGHEVVKILVARSKSREVPRFFINKTKAPIQGFPSPNFLPSKSNQHIGLGRSIAYNMLKAPQYMSSIRFLYHEIRTSGADLVVNFYEILTGLTNHFLNLRVPMVCIGHQYMFLHPDYQFPEAHKKSQRLLIQFTRATCLGACKLLGLSFHDMHDVEASKLSVVPPLLRDEVSEMPRHHGDYITGYILNAGFSKTVIAWHKKNPMLNLHFFWDKKDASETTRYDETLSFHKIDDQKFLYFLANCKAYATTGGFESVCEAMYMGKPALMVPAHVEQECNAHEAQLNGCGVVAGSFDLDQLIQFSRQYEENIEFRMWENKAELMIVSRLEGAVQQYVNERSKGVVSVGKTMPA</sequence>
<dbReference type="Pfam" id="PF13528">
    <property type="entry name" value="Glyco_trans_1_3"/>
    <property type="match status" value="1"/>
</dbReference>
<accession>A0A2U0ULW6</accession>
<dbReference type="EMBL" id="QENY01000002">
    <property type="protein sequence ID" value="PVX58644.1"/>
    <property type="molecule type" value="Genomic_DNA"/>
</dbReference>
<dbReference type="AlphaFoldDB" id="A0A2U0ULW6"/>
<dbReference type="Gene3D" id="3.40.50.2000">
    <property type="entry name" value="Glycogen Phosphorylase B"/>
    <property type="match status" value="1"/>
</dbReference>
<proteinExistence type="predicted"/>
<protein>
    <submittedName>
        <fullName evidence="1">Uncharacterized protein (TIGR00661 family)</fullName>
    </submittedName>
</protein>
<keyword evidence="2" id="KW-1185">Reference proteome</keyword>
<reference evidence="1 2" key="1">
    <citation type="submission" date="2018-05" db="EMBL/GenBank/DDBJ databases">
        <title>Genomic Encyclopedia of Type Strains, Phase IV (KMG-IV): sequencing the most valuable type-strain genomes for metagenomic binning, comparative biology and taxonomic classification.</title>
        <authorList>
            <person name="Goeker M."/>
        </authorList>
    </citation>
    <scope>NUCLEOTIDE SEQUENCE [LARGE SCALE GENOMIC DNA]</scope>
    <source>
        <strain evidence="1 2">DSM 100333</strain>
    </source>
</reference>
<dbReference type="PANTHER" id="PTHR21015">
    <property type="entry name" value="UDP-N-ACETYLGLUCOSAMINE--N-ACETYLMURAMYL-(PENTAPEPTIDE) PYROPHOSPHORYL-UNDECAPRENOL N-ACETYLGLUCOSAMINE TRANSFERASE 1"/>
    <property type="match status" value="1"/>
</dbReference>
<dbReference type="OrthoDB" id="9793805at2"/>
<evidence type="ECO:0000313" key="1">
    <source>
        <dbReference type="EMBL" id="PVX58644.1"/>
    </source>
</evidence>
<gene>
    <name evidence="1" type="ORF">C7379_102163</name>
</gene>
<dbReference type="PANTHER" id="PTHR21015:SF22">
    <property type="entry name" value="GLYCOSYLTRANSFERASE"/>
    <property type="match status" value="1"/>
</dbReference>
<name>A0A2U0ULW6_9BACT</name>
<evidence type="ECO:0000313" key="2">
    <source>
        <dbReference type="Proteomes" id="UP000245870"/>
    </source>
</evidence>
<dbReference type="GO" id="GO:0016757">
    <property type="term" value="F:glycosyltransferase activity"/>
    <property type="evidence" value="ECO:0007669"/>
    <property type="project" value="TreeGrafter"/>
</dbReference>
<dbReference type="SUPFAM" id="SSF53756">
    <property type="entry name" value="UDP-Glycosyltransferase/glycogen phosphorylase"/>
    <property type="match status" value="1"/>
</dbReference>